<dbReference type="Pfam" id="PF22691">
    <property type="entry name" value="Thiolase_C_1"/>
    <property type="match status" value="1"/>
</dbReference>
<dbReference type="InterPro" id="IPR055140">
    <property type="entry name" value="Thiolase_C_2"/>
</dbReference>
<gene>
    <name evidence="2" type="ORF">MWN34_06210</name>
</gene>
<comment type="caution">
    <text evidence="2">The sequence shown here is derived from an EMBL/GenBank/DDBJ whole genome shotgun (WGS) entry which is preliminary data.</text>
</comment>
<proteinExistence type="predicted"/>
<accession>A0ABT0D9C1</accession>
<protein>
    <recommendedName>
        <fullName evidence="1">Thiolase C-terminal domain-containing protein</fullName>
    </recommendedName>
</protein>
<dbReference type="PANTHER" id="PTHR42870">
    <property type="entry name" value="ACETYL-COA C-ACETYLTRANSFERASE"/>
    <property type="match status" value="1"/>
</dbReference>
<dbReference type="EMBL" id="JALKCH010000004">
    <property type="protein sequence ID" value="MCK0196504.1"/>
    <property type="molecule type" value="Genomic_DNA"/>
</dbReference>
<dbReference type="Proteomes" id="UP001203284">
    <property type="component" value="Unassembled WGS sequence"/>
</dbReference>
<dbReference type="PANTHER" id="PTHR42870:SF1">
    <property type="entry name" value="NON-SPECIFIC LIPID-TRANSFER PROTEIN-LIKE 2"/>
    <property type="match status" value="1"/>
</dbReference>
<evidence type="ECO:0000259" key="1">
    <source>
        <dbReference type="Pfam" id="PF22691"/>
    </source>
</evidence>
<sequence length="415" mass="43677">MHQWAGFKLLVGGVKRPRLDGRTDGKSRVASISGKASIVGAYESPRRQAPRLHPFALQMECFAGALDDAGIALSEVDGLRVVASDWEGGGVSSLTEFAEYAGITPTFFDSTDVGGCSYIVHAGHAAAAIATGLADVVVISYAACPRWWPLDTPSFDPFVLPAGPGQFELPYGPTLISTYAMFAQRHIALYGTTSEQLAKVAVTFRQHAANNPHARFTAPITIDDVLASTSIASPLRKLDCCVVTDGGGAIVMTSAERAENCRRRPIHLSGFGSAAARTQLSQIAPDLSTPAAISGPHAFAMAGIGHDDIDVAQIYDAFTITPMLALEDLGFCGRGESGGFVDDGASDAGRAASDQYRRWRAVLEPSRQARHLHAYRRGAAVARRRTGLAGSRCRGGSGPWAGGTFCAAATAILTV</sequence>
<reference evidence="2 3" key="1">
    <citation type="submission" date="2022-04" db="EMBL/GenBank/DDBJ databases">
        <authorList>
            <person name="Grouzdev D.S."/>
            <person name="Pantiukh K.S."/>
            <person name="Krutkina M.S."/>
        </authorList>
    </citation>
    <scope>NUCLEOTIDE SEQUENCE [LARGE SCALE GENOMIC DNA]</scope>
    <source>
        <strain evidence="2 3">6x-1</strain>
    </source>
</reference>
<dbReference type="InterPro" id="IPR016039">
    <property type="entry name" value="Thiolase-like"/>
</dbReference>
<evidence type="ECO:0000313" key="3">
    <source>
        <dbReference type="Proteomes" id="UP001203284"/>
    </source>
</evidence>
<organism evidence="2 3">
    <name type="scientific">Ancylobacter crimeensis</name>
    <dbReference type="NCBI Taxonomy" id="2579147"/>
    <lineage>
        <taxon>Bacteria</taxon>
        <taxon>Pseudomonadati</taxon>
        <taxon>Pseudomonadota</taxon>
        <taxon>Alphaproteobacteria</taxon>
        <taxon>Hyphomicrobiales</taxon>
        <taxon>Xanthobacteraceae</taxon>
        <taxon>Ancylobacter</taxon>
    </lineage>
</organism>
<evidence type="ECO:0000313" key="2">
    <source>
        <dbReference type="EMBL" id="MCK0196504.1"/>
    </source>
</evidence>
<keyword evidence="3" id="KW-1185">Reference proteome</keyword>
<dbReference type="SUPFAM" id="SSF53901">
    <property type="entry name" value="Thiolase-like"/>
    <property type="match status" value="2"/>
</dbReference>
<dbReference type="Gene3D" id="3.40.47.10">
    <property type="match status" value="1"/>
</dbReference>
<name>A0ABT0D9C1_9HYPH</name>
<dbReference type="CDD" id="cd00829">
    <property type="entry name" value="SCP-x_thiolase"/>
    <property type="match status" value="1"/>
</dbReference>
<feature type="domain" description="Thiolase C-terminal" evidence="1">
    <location>
        <begin position="273"/>
        <end position="347"/>
    </location>
</feature>